<evidence type="ECO:0000256" key="1">
    <source>
        <dbReference type="SAM" id="MobiDB-lite"/>
    </source>
</evidence>
<evidence type="ECO:0000313" key="3">
    <source>
        <dbReference type="Proteomes" id="UP000055024"/>
    </source>
</evidence>
<keyword evidence="3" id="KW-1185">Reference proteome</keyword>
<name>A0A0V1GT40_9BILA</name>
<dbReference type="EMBL" id="JYDP01000328">
    <property type="protein sequence ID" value="KRZ01155.1"/>
    <property type="molecule type" value="Genomic_DNA"/>
</dbReference>
<evidence type="ECO:0000313" key="2">
    <source>
        <dbReference type="EMBL" id="KRZ01155.1"/>
    </source>
</evidence>
<dbReference type="Proteomes" id="UP000055024">
    <property type="component" value="Unassembled WGS sequence"/>
</dbReference>
<proteinExistence type="predicted"/>
<sequence>MESLEITYCKSFGGRRGSKGGTVQRKIELRGSKRVDRGYRVGKNTPAQNIGPLSRIGRTETSGSLSPLVDNINSMSSSRTTTKLED</sequence>
<dbReference type="AlphaFoldDB" id="A0A0V1GT40"/>
<protein>
    <submittedName>
        <fullName evidence="2">Uncharacterized protein</fullName>
    </submittedName>
</protein>
<reference evidence="2 3" key="1">
    <citation type="submission" date="2015-01" db="EMBL/GenBank/DDBJ databases">
        <title>Evolution of Trichinella species and genotypes.</title>
        <authorList>
            <person name="Korhonen P.K."/>
            <person name="Edoardo P."/>
            <person name="Giuseppe L.R."/>
            <person name="Gasser R.B."/>
        </authorList>
    </citation>
    <scope>NUCLEOTIDE SEQUENCE [LARGE SCALE GENOMIC DNA]</scope>
    <source>
        <strain evidence="2">ISS1029</strain>
    </source>
</reference>
<feature type="region of interest" description="Disordered" evidence="1">
    <location>
        <begin position="39"/>
        <end position="86"/>
    </location>
</feature>
<feature type="compositionally biased region" description="Polar residues" evidence="1">
    <location>
        <begin position="59"/>
        <end position="86"/>
    </location>
</feature>
<comment type="caution">
    <text evidence="2">The sequence shown here is derived from an EMBL/GenBank/DDBJ whole genome shotgun (WGS) entry which is preliminary data.</text>
</comment>
<accession>A0A0V1GT40</accession>
<gene>
    <name evidence="2" type="ORF">T11_4453</name>
</gene>
<organism evidence="2 3">
    <name type="scientific">Trichinella zimbabwensis</name>
    <dbReference type="NCBI Taxonomy" id="268475"/>
    <lineage>
        <taxon>Eukaryota</taxon>
        <taxon>Metazoa</taxon>
        <taxon>Ecdysozoa</taxon>
        <taxon>Nematoda</taxon>
        <taxon>Enoplea</taxon>
        <taxon>Dorylaimia</taxon>
        <taxon>Trichinellida</taxon>
        <taxon>Trichinellidae</taxon>
        <taxon>Trichinella</taxon>
    </lineage>
</organism>